<evidence type="ECO:0000256" key="8">
    <source>
        <dbReference type="ARBA" id="ARBA00022777"/>
    </source>
</evidence>
<gene>
    <name evidence="17" type="ORF">POCTA_138.1.T0160130</name>
</gene>
<proteinExistence type="inferred from homology"/>
<comment type="catalytic activity">
    <reaction evidence="12">
        <text>L-threonyl-[protein] + ATP = O-phospho-L-threonyl-[protein] + ADP + H(+)</text>
        <dbReference type="Rhea" id="RHEA:46608"/>
        <dbReference type="Rhea" id="RHEA-COMP:11060"/>
        <dbReference type="Rhea" id="RHEA-COMP:11605"/>
        <dbReference type="ChEBI" id="CHEBI:15378"/>
        <dbReference type="ChEBI" id="CHEBI:30013"/>
        <dbReference type="ChEBI" id="CHEBI:30616"/>
        <dbReference type="ChEBI" id="CHEBI:61977"/>
        <dbReference type="ChEBI" id="CHEBI:456216"/>
        <dbReference type="EC" id="2.7.11.1"/>
    </reaction>
</comment>
<evidence type="ECO:0000256" key="13">
    <source>
        <dbReference type="ARBA" id="ARBA00048679"/>
    </source>
</evidence>
<dbReference type="OrthoDB" id="40902at2759"/>
<evidence type="ECO:0000256" key="11">
    <source>
        <dbReference type="ARBA" id="ARBA00024334"/>
    </source>
</evidence>
<dbReference type="InterPro" id="IPR000719">
    <property type="entry name" value="Prot_kinase_dom"/>
</dbReference>
<dbReference type="GO" id="GO:0005829">
    <property type="term" value="C:cytosol"/>
    <property type="evidence" value="ECO:0007669"/>
    <property type="project" value="TreeGrafter"/>
</dbReference>
<keyword evidence="7 14" id="KW-0547">Nucleotide-binding</keyword>
<evidence type="ECO:0000313" key="18">
    <source>
        <dbReference type="Proteomes" id="UP000683925"/>
    </source>
</evidence>
<keyword evidence="5" id="KW-0479">Metal-binding</keyword>
<name>A0A8S1SS86_PAROT</name>
<comment type="catalytic activity">
    <reaction evidence="13">
        <text>L-seryl-[protein] + ATP = O-phospho-L-seryl-[protein] + ADP + H(+)</text>
        <dbReference type="Rhea" id="RHEA:17989"/>
        <dbReference type="Rhea" id="RHEA-COMP:9863"/>
        <dbReference type="Rhea" id="RHEA-COMP:11604"/>
        <dbReference type="ChEBI" id="CHEBI:15378"/>
        <dbReference type="ChEBI" id="CHEBI:29999"/>
        <dbReference type="ChEBI" id="CHEBI:30616"/>
        <dbReference type="ChEBI" id="CHEBI:83421"/>
        <dbReference type="ChEBI" id="CHEBI:456216"/>
        <dbReference type="EC" id="2.7.11.1"/>
    </reaction>
</comment>
<dbReference type="InterPro" id="IPR017441">
    <property type="entry name" value="Protein_kinase_ATP_BS"/>
</dbReference>
<dbReference type="EC" id="2.7.11.1" evidence="2"/>
<dbReference type="GO" id="GO:0016020">
    <property type="term" value="C:membrane"/>
    <property type="evidence" value="ECO:0007669"/>
    <property type="project" value="TreeGrafter"/>
</dbReference>
<dbReference type="AlphaFoldDB" id="A0A8S1SS86"/>
<keyword evidence="9" id="KW-0106">Calcium</keyword>
<dbReference type="PROSITE" id="PS50011">
    <property type="entry name" value="PROTEIN_KINASE_DOM"/>
    <property type="match status" value="1"/>
</dbReference>
<dbReference type="InterPro" id="IPR045269">
    <property type="entry name" value="Atg1-like"/>
</dbReference>
<dbReference type="InterPro" id="IPR008271">
    <property type="entry name" value="Ser/Thr_kinase_AS"/>
</dbReference>
<evidence type="ECO:0000256" key="10">
    <source>
        <dbReference type="ARBA" id="ARBA00022840"/>
    </source>
</evidence>
<evidence type="ECO:0000313" key="17">
    <source>
        <dbReference type="EMBL" id="CAD8144401.1"/>
    </source>
</evidence>
<keyword evidence="8" id="KW-0418">Kinase</keyword>
<dbReference type="GO" id="GO:0000407">
    <property type="term" value="C:phagophore assembly site"/>
    <property type="evidence" value="ECO:0007669"/>
    <property type="project" value="TreeGrafter"/>
</dbReference>
<evidence type="ECO:0000256" key="5">
    <source>
        <dbReference type="ARBA" id="ARBA00022723"/>
    </source>
</evidence>
<dbReference type="EMBL" id="CAJJDP010000016">
    <property type="protein sequence ID" value="CAD8144401.1"/>
    <property type="molecule type" value="Genomic_DNA"/>
</dbReference>
<evidence type="ECO:0000256" key="9">
    <source>
        <dbReference type="ARBA" id="ARBA00022837"/>
    </source>
</evidence>
<keyword evidence="4" id="KW-0808">Transferase</keyword>
<dbReference type="Proteomes" id="UP000683925">
    <property type="component" value="Unassembled WGS sequence"/>
</dbReference>
<evidence type="ECO:0000256" key="2">
    <source>
        <dbReference type="ARBA" id="ARBA00012513"/>
    </source>
</evidence>
<dbReference type="PROSITE" id="PS00108">
    <property type="entry name" value="PROTEIN_KINASE_ST"/>
    <property type="match status" value="1"/>
</dbReference>
<reference evidence="17" key="1">
    <citation type="submission" date="2021-01" db="EMBL/GenBank/DDBJ databases">
        <authorList>
            <consortium name="Genoscope - CEA"/>
            <person name="William W."/>
        </authorList>
    </citation>
    <scope>NUCLEOTIDE SEQUENCE</scope>
</reference>
<dbReference type="GO" id="GO:0010506">
    <property type="term" value="P:regulation of autophagy"/>
    <property type="evidence" value="ECO:0007669"/>
    <property type="project" value="InterPro"/>
</dbReference>
<dbReference type="GO" id="GO:0005776">
    <property type="term" value="C:autophagosome"/>
    <property type="evidence" value="ECO:0007669"/>
    <property type="project" value="TreeGrafter"/>
</dbReference>
<evidence type="ECO:0000256" key="3">
    <source>
        <dbReference type="ARBA" id="ARBA00022527"/>
    </source>
</evidence>
<evidence type="ECO:0000256" key="7">
    <source>
        <dbReference type="ARBA" id="ARBA00022741"/>
    </source>
</evidence>
<protein>
    <recommendedName>
        <fullName evidence="2">non-specific serine/threonine protein kinase</fullName>
        <ecNumber evidence="2">2.7.11.1</ecNumber>
    </recommendedName>
</protein>
<evidence type="ECO:0000256" key="15">
    <source>
        <dbReference type="RuleBase" id="RU000304"/>
    </source>
</evidence>
<dbReference type="PROSITE" id="PS00107">
    <property type="entry name" value="PROTEIN_KINASE_ATP"/>
    <property type="match status" value="1"/>
</dbReference>
<dbReference type="SMART" id="SM00220">
    <property type="entry name" value="S_TKc"/>
    <property type="match status" value="1"/>
</dbReference>
<feature type="binding site" evidence="14">
    <location>
        <position position="38"/>
    </location>
    <ligand>
        <name>ATP</name>
        <dbReference type="ChEBI" id="CHEBI:30616"/>
    </ligand>
</feature>
<dbReference type="GO" id="GO:0046872">
    <property type="term" value="F:metal ion binding"/>
    <property type="evidence" value="ECO:0007669"/>
    <property type="project" value="UniProtKB-KW"/>
</dbReference>
<dbReference type="PANTHER" id="PTHR24348:SF22">
    <property type="entry name" value="NON-SPECIFIC SERINE_THREONINE PROTEIN KINASE"/>
    <property type="match status" value="1"/>
</dbReference>
<dbReference type="FunFam" id="1.10.510.10:FF:000771">
    <property type="entry name" value="Uncharacterized protein"/>
    <property type="match status" value="1"/>
</dbReference>
<dbReference type="FunFam" id="3.30.200.20:FF:000315">
    <property type="entry name" value="Calcium-dependent protein kinase 3"/>
    <property type="match status" value="1"/>
</dbReference>
<dbReference type="PANTHER" id="PTHR24348">
    <property type="entry name" value="SERINE/THREONINE-PROTEIN KINASE UNC-51-RELATED"/>
    <property type="match status" value="1"/>
</dbReference>
<dbReference type="Pfam" id="PF00069">
    <property type="entry name" value="Pkinase"/>
    <property type="match status" value="1"/>
</dbReference>
<comment type="caution">
    <text evidence="17">The sequence shown here is derived from an EMBL/GenBank/DDBJ whole genome shotgun (WGS) entry which is preliminary data.</text>
</comment>
<organism evidence="17 18">
    <name type="scientific">Paramecium octaurelia</name>
    <dbReference type="NCBI Taxonomy" id="43137"/>
    <lineage>
        <taxon>Eukaryota</taxon>
        <taxon>Sar</taxon>
        <taxon>Alveolata</taxon>
        <taxon>Ciliophora</taxon>
        <taxon>Intramacronucleata</taxon>
        <taxon>Oligohymenophorea</taxon>
        <taxon>Peniculida</taxon>
        <taxon>Parameciidae</taxon>
        <taxon>Paramecium</taxon>
    </lineage>
</organism>
<dbReference type="GO" id="GO:0004674">
    <property type="term" value="F:protein serine/threonine kinase activity"/>
    <property type="evidence" value="ECO:0007669"/>
    <property type="project" value="UniProtKB-KW"/>
</dbReference>
<dbReference type="GO" id="GO:0005524">
    <property type="term" value="F:ATP binding"/>
    <property type="evidence" value="ECO:0007669"/>
    <property type="project" value="UniProtKB-UniRule"/>
</dbReference>
<sequence length="465" mass="54863">MQKIVGKYSFNMNHLIGKGAYGTVYKGISNDGLPVAIKVIDRRMINQTNTQQLLNEIRSMKQLNHKNIVKFLDFYETQNNFYIISEFCNGGDLRDIIKRGKLDSKSVINILKQILNGYHQLYLNSLIHRDLKPANILLHQGIPKLADFGFAKKIDFENDLMTSIAGTPLYMAPQVILRQPYTSKCDIWSLGMILYELLFQKPPIIAENIIQLQERICKPIIVPQLDNSQLQQLIQACLQIHEENRINWDEIYQNPLIQEQQQQQENTKRQYAGILEEVEPDQTDYRKFLITNYLQIEFEANQRIYLNQLNFARSAFNFSFFIQQFEQSFLDLAQKLRCFSFNWLQQLENSKFLKEQQKFFNDERGLYCLTQLKQMKQAFIDNCPENYQSLNFDMMKLISILEEHYSNLSANLGTLNRHQLLATYMIKYLYKALRTARLNDCFYVADLQDIQQFPDKEIMQRILEL</sequence>
<comment type="similarity">
    <text evidence="11">Belongs to the protein kinase superfamily. Ser/Thr protein kinase family. CDPK subfamily.</text>
</comment>
<evidence type="ECO:0000256" key="1">
    <source>
        <dbReference type="ARBA" id="ARBA00001946"/>
    </source>
</evidence>
<evidence type="ECO:0000259" key="16">
    <source>
        <dbReference type="PROSITE" id="PS50011"/>
    </source>
</evidence>
<keyword evidence="10 14" id="KW-0067">ATP-binding</keyword>
<keyword evidence="6" id="KW-0677">Repeat</keyword>
<evidence type="ECO:0000256" key="12">
    <source>
        <dbReference type="ARBA" id="ARBA00047899"/>
    </source>
</evidence>
<keyword evidence="18" id="KW-1185">Reference proteome</keyword>
<evidence type="ECO:0000256" key="14">
    <source>
        <dbReference type="PROSITE-ProRule" id="PRU10141"/>
    </source>
</evidence>
<evidence type="ECO:0000256" key="4">
    <source>
        <dbReference type="ARBA" id="ARBA00022679"/>
    </source>
</evidence>
<comment type="cofactor">
    <cofactor evidence="1">
        <name>Mg(2+)</name>
        <dbReference type="ChEBI" id="CHEBI:18420"/>
    </cofactor>
</comment>
<feature type="domain" description="Protein kinase" evidence="16">
    <location>
        <begin position="10"/>
        <end position="257"/>
    </location>
</feature>
<dbReference type="GO" id="GO:0000045">
    <property type="term" value="P:autophagosome assembly"/>
    <property type="evidence" value="ECO:0007669"/>
    <property type="project" value="TreeGrafter"/>
</dbReference>
<accession>A0A8S1SS86</accession>
<keyword evidence="3 15" id="KW-0723">Serine/threonine-protein kinase</keyword>
<evidence type="ECO:0000256" key="6">
    <source>
        <dbReference type="ARBA" id="ARBA00022737"/>
    </source>
</evidence>
<dbReference type="OMA" id="HEENRIN"/>